<dbReference type="OrthoDB" id="415825at2759"/>
<evidence type="ECO:0000259" key="6">
    <source>
        <dbReference type="PROSITE" id="PS51387"/>
    </source>
</evidence>
<evidence type="ECO:0000256" key="4">
    <source>
        <dbReference type="ARBA" id="ARBA00022827"/>
    </source>
</evidence>
<dbReference type="Gene3D" id="3.40.462.20">
    <property type="match status" value="1"/>
</dbReference>
<dbReference type="InterPro" id="IPR012951">
    <property type="entry name" value="BBE"/>
</dbReference>
<dbReference type="GO" id="GO:0016491">
    <property type="term" value="F:oxidoreductase activity"/>
    <property type="evidence" value="ECO:0007669"/>
    <property type="project" value="UniProtKB-KW"/>
</dbReference>
<comment type="caution">
    <text evidence="7">The sequence shown here is derived from an EMBL/GenBank/DDBJ whole genome shotgun (WGS) entry which is preliminary data.</text>
</comment>
<comment type="cofactor">
    <cofactor evidence="1">
        <name>FAD</name>
        <dbReference type="ChEBI" id="CHEBI:57692"/>
    </cofactor>
</comment>
<dbReference type="AlphaFoldDB" id="A0A179FW53"/>
<dbReference type="PANTHER" id="PTHR42973:SF39">
    <property type="entry name" value="FAD-BINDING PCMH-TYPE DOMAIN-CONTAINING PROTEIN"/>
    <property type="match status" value="1"/>
</dbReference>
<evidence type="ECO:0000256" key="1">
    <source>
        <dbReference type="ARBA" id="ARBA00001974"/>
    </source>
</evidence>
<feature type="domain" description="FAD-binding PCMH-type" evidence="6">
    <location>
        <begin position="34"/>
        <end position="205"/>
    </location>
</feature>
<dbReference type="Pfam" id="PF01565">
    <property type="entry name" value="FAD_binding_4"/>
    <property type="match status" value="1"/>
</dbReference>
<dbReference type="GO" id="GO:0071949">
    <property type="term" value="F:FAD binding"/>
    <property type="evidence" value="ECO:0007669"/>
    <property type="project" value="InterPro"/>
</dbReference>
<dbReference type="Gene3D" id="3.30.465.10">
    <property type="match status" value="1"/>
</dbReference>
<dbReference type="PROSITE" id="PS51387">
    <property type="entry name" value="FAD_PCMH"/>
    <property type="match status" value="1"/>
</dbReference>
<dbReference type="PANTHER" id="PTHR42973">
    <property type="entry name" value="BINDING OXIDOREDUCTASE, PUTATIVE (AFU_ORTHOLOGUE AFUA_1G17690)-RELATED"/>
    <property type="match status" value="1"/>
</dbReference>
<evidence type="ECO:0000313" key="8">
    <source>
        <dbReference type="Proteomes" id="UP000078397"/>
    </source>
</evidence>
<name>A0A179FW53_METCM</name>
<protein>
    <submittedName>
        <fullName evidence="7">FAD linked oxidase domain-containing protein</fullName>
    </submittedName>
</protein>
<dbReference type="Gene3D" id="3.30.43.10">
    <property type="entry name" value="Uridine Diphospho-n-acetylenolpyruvylglucosamine Reductase, domain 2"/>
    <property type="match status" value="1"/>
</dbReference>
<dbReference type="RefSeq" id="XP_018146423.1">
    <property type="nucleotide sequence ID" value="XM_018282090.1"/>
</dbReference>
<dbReference type="SUPFAM" id="SSF55103">
    <property type="entry name" value="FAD-linked oxidases, C-terminal domain"/>
    <property type="match status" value="1"/>
</dbReference>
<dbReference type="SUPFAM" id="SSF56176">
    <property type="entry name" value="FAD-binding/transporter-associated domain-like"/>
    <property type="match status" value="1"/>
</dbReference>
<evidence type="ECO:0000256" key="5">
    <source>
        <dbReference type="ARBA" id="ARBA00023002"/>
    </source>
</evidence>
<dbReference type="InterPro" id="IPR036318">
    <property type="entry name" value="FAD-bd_PCMH-like_sf"/>
</dbReference>
<gene>
    <name evidence="7" type="ORF">VFPPC_02442</name>
</gene>
<keyword evidence="5" id="KW-0560">Oxidoreductase</keyword>
<dbReference type="STRING" id="1380566.A0A179FW53"/>
<comment type="similarity">
    <text evidence="2">Belongs to the oxygen-dependent FAD-linked oxidoreductase family.</text>
</comment>
<dbReference type="InterPro" id="IPR006094">
    <property type="entry name" value="Oxid_FAD_bind_N"/>
</dbReference>
<proteinExistence type="inferred from homology"/>
<evidence type="ECO:0000313" key="7">
    <source>
        <dbReference type="EMBL" id="OAQ69886.1"/>
    </source>
</evidence>
<organism evidence="7 8">
    <name type="scientific">Pochonia chlamydosporia 170</name>
    <dbReference type="NCBI Taxonomy" id="1380566"/>
    <lineage>
        <taxon>Eukaryota</taxon>
        <taxon>Fungi</taxon>
        <taxon>Dikarya</taxon>
        <taxon>Ascomycota</taxon>
        <taxon>Pezizomycotina</taxon>
        <taxon>Sordariomycetes</taxon>
        <taxon>Hypocreomycetidae</taxon>
        <taxon>Hypocreales</taxon>
        <taxon>Clavicipitaceae</taxon>
        <taxon>Pochonia</taxon>
    </lineage>
</organism>
<dbReference type="Proteomes" id="UP000078397">
    <property type="component" value="Unassembled WGS sequence"/>
</dbReference>
<keyword evidence="3" id="KW-0285">Flavoprotein</keyword>
<evidence type="ECO:0000256" key="2">
    <source>
        <dbReference type="ARBA" id="ARBA00005466"/>
    </source>
</evidence>
<dbReference type="GeneID" id="28846084"/>
<sequence>MAHKFDDLRNTVKGVVLTPGDDGYDESLKRWSHAAIKPAAVVVQPDNVEEVSKTIRYATANKIPLTAMSGGHATSGSSSSDGGMVIDLRRIDSVTVDPAQKTVTFGGGCRWSQVDEACAEHGLGTVGGTVNHTGVGGFILGGGMGWLTPKYGLTIDNLLSTEVVLADGRIVNASENENEDLFWALRGAGQNFGIVTKFTLKIYPVSTVYAGPVIFTLDKLPAIVDFANWFHNNNTGDEAFWAGVCGSAPGAPGPVILCMTFKTGTQQQGEEFFKPLLDIGPINVMAAEMPYHKANDMIPPFEDRVRRLQGGANFVMPLDVEFVKSIADEFVEFVDEKGIGDGSMCMFECLPWTKVITVPRSATAYPSRGHFYHLATVFMWQDEKMDGEVRQFQRRLLAKVREKGYQGEGGQYANYDGEAIDPNRAFGENLERLRVLKKKYDPDNVFYKWHSLWAKE</sequence>
<dbReference type="InterPro" id="IPR016166">
    <property type="entry name" value="FAD-bd_PCMH"/>
</dbReference>
<reference evidence="7 8" key="1">
    <citation type="journal article" date="2016" name="PLoS Pathog.">
        <title>Biosynthesis of antibiotic leucinostatins in bio-control fungus Purpureocillium lilacinum and their inhibition on phytophthora revealed by genome mining.</title>
        <authorList>
            <person name="Wang G."/>
            <person name="Liu Z."/>
            <person name="Lin R."/>
            <person name="Li E."/>
            <person name="Mao Z."/>
            <person name="Ling J."/>
            <person name="Yang Y."/>
            <person name="Yin W.B."/>
            <person name="Xie B."/>
        </authorList>
    </citation>
    <scope>NUCLEOTIDE SEQUENCE [LARGE SCALE GENOMIC DNA]</scope>
    <source>
        <strain evidence="7">170</strain>
    </source>
</reference>
<dbReference type="InterPro" id="IPR016164">
    <property type="entry name" value="FAD-linked_Oxase-like_C"/>
</dbReference>
<dbReference type="Pfam" id="PF08031">
    <property type="entry name" value="BBE"/>
    <property type="match status" value="1"/>
</dbReference>
<evidence type="ECO:0000256" key="3">
    <source>
        <dbReference type="ARBA" id="ARBA00022630"/>
    </source>
</evidence>
<dbReference type="EMBL" id="LSBJ02000002">
    <property type="protein sequence ID" value="OAQ69886.1"/>
    <property type="molecule type" value="Genomic_DNA"/>
</dbReference>
<dbReference type="InterPro" id="IPR016169">
    <property type="entry name" value="FAD-bd_PCMH_sub2"/>
</dbReference>
<accession>A0A179FW53</accession>
<dbReference type="KEGG" id="pchm:VFPPC_02442"/>
<keyword evidence="4" id="KW-0274">FAD</keyword>
<dbReference type="InterPro" id="IPR050416">
    <property type="entry name" value="FAD-linked_Oxidoreductase"/>
</dbReference>
<keyword evidence="8" id="KW-1185">Reference proteome</keyword>
<dbReference type="InterPro" id="IPR016167">
    <property type="entry name" value="FAD-bd_PCMH_sub1"/>
</dbReference>